<evidence type="ECO:0000313" key="2">
    <source>
        <dbReference type="Proteomes" id="UP000002498"/>
    </source>
</evidence>
<dbReference type="GeneID" id="23632598"/>
<comment type="caution">
    <text evidence="1">The sequence shown here is derived from an EMBL/GenBank/DDBJ whole genome shotgun (WGS) entry which is preliminary data.</text>
</comment>
<organism evidence="1 2">
    <name type="scientific">Metarhizium robertsii (strain ARSEF 23 / ATCC MYA-3075)</name>
    <name type="common">Metarhizium anisopliae (strain ARSEF 23)</name>
    <dbReference type="NCBI Taxonomy" id="655844"/>
    <lineage>
        <taxon>Eukaryota</taxon>
        <taxon>Fungi</taxon>
        <taxon>Dikarya</taxon>
        <taxon>Ascomycota</taxon>
        <taxon>Pezizomycotina</taxon>
        <taxon>Sordariomycetes</taxon>
        <taxon>Hypocreomycetidae</taxon>
        <taxon>Hypocreales</taxon>
        <taxon>Clavicipitaceae</taxon>
        <taxon>Metarhizium</taxon>
    </lineage>
</organism>
<proteinExistence type="predicted"/>
<reference evidence="1 2" key="1">
    <citation type="journal article" date="2011" name="PLoS Genet.">
        <title>Genome sequencing and comparative transcriptomics of the model entomopathogenic fungi Metarhizium anisopliae and M. acridum.</title>
        <authorList>
            <person name="Gao Q."/>
            <person name="Jin K."/>
            <person name="Ying S.H."/>
            <person name="Zhang Y."/>
            <person name="Xiao G."/>
            <person name="Shang Y."/>
            <person name="Duan Z."/>
            <person name="Hu X."/>
            <person name="Xie X.Q."/>
            <person name="Zhou G."/>
            <person name="Peng G."/>
            <person name="Luo Z."/>
            <person name="Huang W."/>
            <person name="Wang B."/>
            <person name="Fang W."/>
            <person name="Wang S."/>
            <person name="Zhong Y."/>
            <person name="Ma L.J."/>
            <person name="St Leger R.J."/>
            <person name="Zhao G.P."/>
            <person name="Pei Y."/>
            <person name="Feng M.G."/>
            <person name="Xia Y."/>
            <person name="Wang C."/>
        </authorList>
    </citation>
    <scope>NUCLEOTIDE SEQUENCE [LARGE SCALE GENOMIC DNA]</scope>
    <source>
        <strain evidence="2">ARSEF 23 / ATCC MYA-3075</strain>
    </source>
</reference>
<name>A0A0B2XF07_METRA</name>
<reference evidence="1 2" key="2">
    <citation type="journal article" date="2014" name="Proc. Natl. Acad. Sci. U.S.A.">
        <title>Trajectory and genomic determinants of fungal-pathogen speciation and host adaptation.</title>
        <authorList>
            <person name="Hu X."/>
            <person name="Xiao G."/>
            <person name="Zheng P."/>
            <person name="Shang Y."/>
            <person name="Su Y."/>
            <person name="Zhang X."/>
            <person name="Liu X."/>
            <person name="Zhan S."/>
            <person name="St Leger R.J."/>
            <person name="Wang C."/>
        </authorList>
    </citation>
    <scope>GENOME REANNOTATION</scope>
    <source>
        <strain evidence="2">ARSEF 23 / ATCC MYA-3075</strain>
    </source>
</reference>
<keyword evidence="2" id="KW-1185">Reference proteome</keyword>
<dbReference type="KEGG" id="maj:MAA_11150"/>
<dbReference type="RefSeq" id="XP_011411418.1">
    <property type="nucleotide sequence ID" value="XM_011413116.1"/>
</dbReference>
<dbReference type="Proteomes" id="UP000002498">
    <property type="component" value="Unassembled WGS sequence"/>
</dbReference>
<evidence type="ECO:0000313" key="1">
    <source>
        <dbReference type="EMBL" id="KHO11335.1"/>
    </source>
</evidence>
<protein>
    <submittedName>
        <fullName evidence="1">Kelch domain-containing protein</fullName>
    </submittedName>
</protein>
<dbReference type="OrthoDB" id="25391at2759"/>
<dbReference type="HOGENOM" id="CLU_2264361_0_0_1"/>
<dbReference type="EMBL" id="ADNJ02000004">
    <property type="protein sequence ID" value="KHO11335.1"/>
    <property type="molecule type" value="Genomic_DNA"/>
</dbReference>
<dbReference type="AlphaFoldDB" id="A0A0B2XF07"/>
<accession>A0A0B2XF07</accession>
<sequence length="103" mass="11874">MSTCRPFSSSRLSFSRITRIEQPALDGREWIYNPYIACFVQKARALYDANFKTDRLTVRQSLILMGWHWDGEDDVVKTSTTGVIGRLSLLKIHVCTEVFKSRS</sequence>
<gene>
    <name evidence="1" type="ORF">MAA_11150</name>
</gene>